<dbReference type="PANTHER" id="PTHR12110:SF53">
    <property type="entry name" value="BLR5974 PROTEIN"/>
    <property type="match status" value="1"/>
</dbReference>
<dbReference type="Pfam" id="PF01261">
    <property type="entry name" value="AP_endonuc_2"/>
    <property type="match status" value="1"/>
</dbReference>
<dbReference type="InterPro" id="IPR050312">
    <property type="entry name" value="IolE/XylAMocC-like"/>
</dbReference>
<dbReference type="InterPro" id="IPR036237">
    <property type="entry name" value="Xyl_isomerase-like_sf"/>
</dbReference>
<gene>
    <name evidence="2" type="ORF">CQA01_32850</name>
</gene>
<evidence type="ECO:0000313" key="3">
    <source>
        <dbReference type="Proteomes" id="UP000321301"/>
    </source>
</evidence>
<keyword evidence="3" id="KW-1185">Reference proteome</keyword>
<dbReference type="RefSeq" id="WP_020894057.1">
    <property type="nucleotide sequence ID" value="NZ_BJYV01000016.1"/>
</dbReference>
<feature type="domain" description="Xylose isomerase-like TIM barrel" evidence="1">
    <location>
        <begin position="94"/>
        <end position="291"/>
    </location>
</feature>
<dbReference type="SUPFAM" id="SSF51658">
    <property type="entry name" value="Xylose isomerase-like"/>
    <property type="match status" value="1"/>
</dbReference>
<organism evidence="2 3">
    <name type="scientific">Cyclobacterium qasimii</name>
    <dbReference type="NCBI Taxonomy" id="1350429"/>
    <lineage>
        <taxon>Bacteria</taxon>
        <taxon>Pseudomonadati</taxon>
        <taxon>Bacteroidota</taxon>
        <taxon>Cytophagia</taxon>
        <taxon>Cytophagales</taxon>
        <taxon>Cyclobacteriaceae</taxon>
        <taxon>Cyclobacterium</taxon>
    </lineage>
</organism>
<dbReference type="PANTHER" id="PTHR12110">
    <property type="entry name" value="HYDROXYPYRUVATE ISOMERASE"/>
    <property type="match status" value="1"/>
</dbReference>
<protein>
    <recommendedName>
        <fullName evidence="1">Xylose isomerase-like TIM barrel domain-containing protein</fullName>
    </recommendedName>
</protein>
<comment type="caution">
    <text evidence="2">The sequence shown here is derived from an EMBL/GenBank/DDBJ whole genome shotgun (WGS) entry which is preliminary data.</text>
</comment>
<evidence type="ECO:0000313" key="2">
    <source>
        <dbReference type="EMBL" id="GEO22751.1"/>
    </source>
</evidence>
<proteinExistence type="predicted"/>
<evidence type="ECO:0000259" key="1">
    <source>
        <dbReference type="Pfam" id="PF01261"/>
    </source>
</evidence>
<accession>A0A512CEV1</accession>
<dbReference type="EMBL" id="BJYV01000016">
    <property type="protein sequence ID" value="GEO22751.1"/>
    <property type="molecule type" value="Genomic_DNA"/>
</dbReference>
<dbReference type="InterPro" id="IPR006311">
    <property type="entry name" value="TAT_signal"/>
</dbReference>
<dbReference type="Proteomes" id="UP000321301">
    <property type="component" value="Unassembled WGS sequence"/>
</dbReference>
<sequence length="298" mass="33195">MNHKPRRGFLKKGMGLAALPLLGFAPISTPLQRTEKNLKLSLNAFSFNASLRDKTLSLEGLFKFCAENAIPAIDLTAYYIASYPEVPEDKVLFGIKKQAHHWGLDISGTGVRNDFTLQNEDQRKKEIALVKNWIVAAAKMGAPVLRVFAGKANVEGAVWKEVADGVIAAMQECAAFGAEHGVIVAMQNHNDFIKSADQVNYIMENVREEWFGLVLDVGSYSLKDPYEEISKNVHHAVNWQIKENVNYLGDQKPVDLKTLMKIIKSSDYNGYLPIETLGPGDPFEKVKSFLKTVRKALD</sequence>
<dbReference type="InterPro" id="IPR013022">
    <property type="entry name" value="Xyl_isomerase-like_TIM-brl"/>
</dbReference>
<reference evidence="2 3" key="1">
    <citation type="submission" date="2019-07" db="EMBL/GenBank/DDBJ databases">
        <title>Whole genome shotgun sequence of Cyclobacterium qasimii NBRC 106168.</title>
        <authorList>
            <person name="Hosoyama A."/>
            <person name="Uohara A."/>
            <person name="Ohji S."/>
            <person name="Ichikawa N."/>
        </authorList>
    </citation>
    <scope>NUCLEOTIDE SEQUENCE [LARGE SCALE GENOMIC DNA]</scope>
    <source>
        <strain evidence="2 3">NBRC 106168</strain>
    </source>
</reference>
<dbReference type="AlphaFoldDB" id="A0A512CEV1"/>
<name>A0A512CEV1_9BACT</name>
<dbReference type="PROSITE" id="PS51318">
    <property type="entry name" value="TAT"/>
    <property type="match status" value="1"/>
</dbReference>
<dbReference type="Gene3D" id="3.20.20.150">
    <property type="entry name" value="Divalent-metal-dependent TIM barrel enzymes"/>
    <property type="match status" value="1"/>
</dbReference>